<reference evidence="1" key="1">
    <citation type="submission" date="2021-01" db="EMBL/GenBank/DDBJ databases">
        <title>Whole genome shotgun sequence of Planobispora takensis NBRC 109077.</title>
        <authorList>
            <person name="Komaki H."/>
            <person name="Tamura T."/>
        </authorList>
    </citation>
    <scope>NUCLEOTIDE SEQUENCE</scope>
    <source>
        <strain evidence="1">NBRC 109077</strain>
    </source>
</reference>
<accession>A0A8J3SVG9</accession>
<organism evidence="1 2">
    <name type="scientific">Planobispora takensis</name>
    <dbReference type="NCBI Taxonomy" id="1367882"/>
    <lineage>
        <taxon>Bacteria</taxon>
        <taxon>Bacillati</taxon>
        <taxon>Actinomycetota</taxon>
        <taxon>Actinomycetes</taxon>
        <taxon>Streptosporangiales</taxon>
        <taxon>Streptosporangiaceae</taxon>
        <taxon>Planobispora</taxon>
    </lineage>
</organism>
<gene>
    <name evidence="1" type="ORF">Pta02_34020</name>
</gene>
<evidence type="ECO:0000313" key="2">
    <source>
        <dbReference type="Proteomes" id="UP000634476"/>
    </source>
</evidence>
<dbReference type="RefSeq" id="WP_203875780.1">
    <property type="nucleotide sequence ID" value="NZ_BOOK01000024.1"/>
</dbReference>
<protein>
    <submittedName>
        <fullName evidence="1">Uncharacterized protein</fullName>
    </submittedName>
</protein>
<sequence>MDEVMSLNDLPYELDDGEVQAHMEMTGNLTGPLSMMSLVCPNAFPI</sequence>
<dbReference type="Proteomes" id="UP000634476">
    <property type="component" value="Unassembled WGS sequence"/>
</dbReference>
<dbReference type="EMBL" id="BOOK01000024">
    <property type="protein sequence ID" value="GII01394.1"/>
    <property type="molecule type" value="Genomic_DNA"/>
</dbReference>
<comment type="caution">
    <text evidence="1">The sequence shown here is derived from an EMBL/GenBank/DDBJ whole genome shotgun (WGS) entry which is preliminary data.</text>
</comment>
<evidence type="ECO:0000313" key="1">
    <source>
        <dbReference type="EMBL" id="GII01394.1"/>
    </source>
</evidence>
<proteinExistence type="predicted"/>
<dbReference type="AlphaFoldDB" id="A0A8J3SVG9"/>
<keyword evidence="2" id="KW-1185">Reference proteome</keyword>
<name>A0A8J3SVG9_9ACTN</name>